<gene>
    <name evidence="2" type="ORF">F8O03_06680</name>
</gene>
<dbReference type="AlphaFoldDB" id="A0A7J5B254"/>
<dbReference type="EMBL" id="WBJX01000002">
    <property type="protein sequence ID" value="KAB1638093.1"/>
    <property type="molecule type" value="Genomic_DNA"/>
</dbReference>
<dbReference type="InterPro" id="IPR014966">
    <property type="entry name" value="FRG-dom"/>
</dbReference>
<accession>A0A7J5B254</accession>
<feature type="domain" description="FRG" evidence="1">
    <location>
        <begin position="13"/>
        <end position="116"/>
    </location>
</feature>
<evidence type="ECO:0000313" key="3">
    <source>
        <dbReference type="Proteomes" id="UP000490386"/>
    </source>
</evidence>
<organism evidence="2 3">
    <name type="scientific">Pseudoclavibacter terrae</name>
    <dbReference type="NCBI Taxonomy" id="1530195"/>
    <lineage>
        <taxon>Bacteria</taxon>
        <taxon>Bacillati</taxon>
        <taxon>Actinomycetota</taxon>
        <taxon>Actinomycetes</taxon>
        <taxon>Micrococcales</taxon>
        <taxon>Microbacteriaceae</taxon>
        <taxon>Pseudoclavibacter</taxon>
    </lineage>
</organism>
<evidence type="ECO:0000259" key="1">
    <source>
        <dbReference type="SMART" id="SM00901"/>
    </source>
</evidence>
<dbReference type="OrthoDB" id="9816036at2"/>
<evidence type="ECO:0000313" key="2">
    <source>
        <dbReference type="EMBL" id="KAB1638093.1"/>
    </source>
</evidence>
<sequence>MLKALARIQRKNSRRGLVWRGHQNAAWPVDSSLTRSLRTAGHKLGEDELIAVERFQIAASECWGIWPTLGEMNFYAQMQHDGVPTRLIGVSLDPEVAAWFAVEESEELDSVDGHLISWGRSAAPKRNQTPEPPQWIPAAGGDAFWHMWPDQETRRAKEWGTGRAMPS</sequence>
<dbReference type="Proteomes" id="UP000490386">
    <property type="component" value="Unassembled WGS sequence"/>
</dbReference>
<name>A0A7J5B254_9MICO</name>
<dbReference type="Pfam" id="PF08867">
    <property type="entry name" value="FRG"/>
    <property type="match status" value="1"/>
</dbReference>
<proteinExistence type="predicted"/>
<dbReference type="SMART" id="SM00901">
    <property type="entry name" value="FRG"/>
    <property type="match status" value="1"/>
</dbReference>
<keyword evidence="3" id="KW-1185">Reference proteome</keyword>
<protein>
    <submittedName>
        <fullName evidence="2">FRG domain-containing protein</fullName>
    </submittedName>
</protein>
<reference evidence="2 3" key="1">
    <citation type="submission" date="2019-09" db="EMBL/GenBank/DDBJ databases">
        <title>Phylogeny of genus Pseudoclavibacter and closely related genus.</title>
        <authorList>
            <person name="Li Y."/>
        </authorList>
    </citation>
    <scope>NUCLEOTIDE SEQUENCE [LARGE SCALE GENOMIC DNA]</scope>
    <source>
        <strain evidence="2 3">THG-MD12</strain>
    </source>
</reference>
<comment type="caution">
    <text evidence="2">The sequence shown here is derived from an EMBL/GenBank/DDBJ whole genome shotgun (WGS) entry which is preliminary data.</text>
</comment>